<feature type="chain" id="PRO_5041998045" evidence="1">
    <location>
        <begin position="20"/>
        <end position="91"/>
    </location>
</feature>
<evidence type="ECO:0000313" key="3">
    <source>
        <dbReference type="Proteomes" id="UP001218218"/>
    </source>
</evidence>
<accession>A0AAD6YY95</accession>
<keyword evidence="3" id="KW-1185">Reference proteome</keyword>
<comment type="caution">
    <text evidence="2">The sequence shown here is derived from an EMBL/GenBank/DDBJ whole genome shotgun (WGS) entry which is preliminary data.</text>
</comment>
<organism evidence="2 3">
    <name type="scientific">Mycena albidolilacea</name>
    <dbReference type="NCBI Taxonomy" id="1033008"/>
    <lineage>
        <taxon>Eukaryota</taxon>
        <taxon>Fungi</taxon>
        <taxon>Dikarya</taxon>
        <taxon>Basidiomycota</taxon>
        <taxon>Agaricomycotina</taxon>
        <taxon>Agaricomycetes</taxon>
        <taxon>Agaricomycetidae</taxon>
        <taxon>Agaricales</taxon>
        <taxon>Marasmiineae</taxon>
        <taxon>Mycenaceae</taxon>
        <taxon>Mycena</taxon>
    </lineage>
</organism>
<keyword evidence="1" id="KW-0732">Signal</keyword>
<evidence type="ECO:0000313" key="2">
    <source>
        <dbReference type="EMBL" id="KAJ7301565.1"/>
    </source>
</evidence>
<sequence>MRVISLISVASALFWATSAAPVEESSSSSHELRLRQNPLADRREAEISDLDARILWRCPGPRDRWWMSYHVRPACNRRPWNWQRYQYGNLR</sequence>
<dbReference type="Proteomes" id="UP001218218">
    <property type="component" value="Unassembled WGS sequence"/>
</dbReference>
<feature type="signal peptide" evidence="1">
    <location>
        <begin position="1"/>
        <end position="19"/>
    </location>
</feature>
<evidence type="ECO:0000256" key="1">
    <source>
        <dbReference type="SAM" id="SignalP"/>
    </source>
</evidence>
<proteinExistence type="predicted"/>
<reference evidence="2" key="1">
    <citation type="submission" date="2023-03" db="EMBL/GenBank/DDBJ databases">
        <title>Massive genome expansion in bonnet fungi (Mycena s.s.) driven by repeated elements and novel gene families across ecological guilds.</title>
        <authorList>
            <consortium name="Lawrence Berkeley National Laboratory"/>
            <person name="Harder C.B."/>
            <person name="Miyauchi S."/>
            <person name="Viragh M."/>
            <person name="Kuo A."/>
            <person name="Thoen E."/>
            <person name="Andreopoulos B."/>
            <person name="Lu D."/>
            <person name="Skrede I."/>
            <person name="Drula E."/>
            <person name="Henrissat B."/>
            <person name="Morin E."/>
            <person name="Kohler A."/>
            <person name="Barry K."/>
            <person name="LaButti K."/>
            <person name="Morin E."/>
            <person name="Salamov A."/>
            <person name="Lipzen A."/>
            <person name="Mereny Z."/>
            <person name="Hegedus B."/>
            <person name="Baldrian P."/>
            <person name="Stursova M."/>
            <person name="Weitz H."/>
            <person name="Taylor A."/>
            <person name="Grigoriev I.V."/>
            <person name="Nagy L.G."/>
            <person name="Martin F."/>
            <person name="Kauserud H."/>
        </authorList>
    </citation>
    <scope>NUCLEOTIDE SEQUENCE</scope>
    <source>
        <strain evidence="2">CBHHK002</strain>
    </source>
</reference>
<name>A0AAD6YY95_9AGAR</name>
<dbReference type="AlphaFoldDB" id="A0AAD6YY95"/>
<gene>
    <name evidence="2" type="ORF">DFH08DRAFT_906712</name>
</gene>
<dbReference type="EMBL" id="JARIHO010000132">
    <property type="protein sequence ID" value="KAJ7301565.1"/>
    <property type="molecule type" value="Genomic_DNA"/>
</dbReference>
<protein>
    <submittedName>
        <fullName evidence="2">Uncharacterized protein</fullName>
    </submittedName>
</protein>